<keyword evidence="1" id="KW-1133">Transmembrane helix</keyword>
<proteinExistence type="predicted"/>
<evidence type="ECO:0000313" key="3">
    <source>
        <dbReference type="Proteomes" id="UP000759443"/>
    </source>
</evidence>
<dbReference type="InterPro" id="IPR023201">
    <property type="entry name" value="SecY_dom_sf"/>
</dbReference>
<sequence length="351" mass="36556">MSSARAIAIFAAVAVVYAVGTHIPLPGADPKVLANMAPGAIARISIFALGTGPLLAVFGWIELARLVPYRPDWGRDDRLRRIGRIVVKLLVLALAALQGRGIAASLAAGGLVPAEFDLFPPLAVGSYVGATAIFLFLSDRIRLTGLRNGFWLLWCMPVLAGLPSALAAAFDMSRGGALSPSIWALGGGLLVLSVGLLVLAAGLWQAVWQRAVSAGTPPSATAPLEILIWPIVLSEMATVLLLNLLAMVAPMAIGELSPVLEICFLVLQSLLIVPFVFAYLRQGGVGARNNPLAVATALGIAGLQILLVWSNYGLMLGNGFPPGIGGLSVAALTVSFLGLLGARRRGVRRAR</sequence>
<dbReference type="Gene3D" id="1.10.3370.10">
    <property type="entry name" value="SecY subunit domain"/>
    <property type="match status" value="1"/>
</dbReference>
<reference evidence="2 3" key="1">
    <citation type="submission" date="2021-03" db="EMBL/GenBank/DDBJ databases">
        <title>Genomic Encyclopedia of Type Strains, Phase IV (KMG-IV): sequencing the most valuable type-strain genomes for metagenomic binning, comparative biology and taxonomic classification.</title>
        <authorList>
            <person name="Goeker M."/>
        </authorList>
    </citation>
    <scope>NUCLEOTIDE SEQUENCE [LARGE SCALE GENOMIC DNA]</scope>
    <source>
        <strain evidence="2 3">DSM 21600</strain>
    </source>
</reference>
<keyword evidence="1" id="KW-0812">Transmembrane</keyword>
<feature type="transmembrane region" description="Helical" evidence="1">
    <location>
        <begin position="118"/>
        <end position="137"/>
    </location>
</feature>
<dbReference type="Proteomes" id="UP000759443">
    <property type="component" value="Unassembled WGS sequence"/>
</dbReference>
<keyword evidence="3" id="KW-1185">Reference proteome</keyword>
<dbReference type="EMBL" id="JAGGJU010000005">
    <property type="protein sequence ID" value="MBP1850893.1"/>
    <property type="molecule type" value="Genomic_DNA"/>
</dbReference>
<feature type="transmembrane region" description="Helical" evidence="1">
    <location>
        <begin position="324"/>
        <end position="342"/>
    </location>
</feature>
<evidence type="ECO:0000256" key="1">
    <source>
        <dbReference type="SAM" id="Phobius"/>
    </source>
</evidence>
<name>A0ABS4DYX9_9HYPH</name>
<gene>
    <name evidence="2" type="ORF">J2Z17_002330</name>
</gene>
<dbReference type="RefSeq" id="WP_209945054.1">
    <property type="nucleotide sequence ID" value="NZ_JAGGJU010000005.1"/>
</dbReference>
<feature type="transmembrane region" description="Helical" evidence="1">
    <location>
        <begin position="292"/>
        <end position="312"/>
    </location>
</feature>
<dbReference type="SUPFAM" id="SSF103491">
    <property type="entry name" value="Preprotein translocase SecY subunit"/>
    <property type="match status" value="1"/>
</dbReference>
<feature type="transmembrane region" description="Helical" evidence="1">
    <location>
        <begin position="85"/>
        <end position="112"/>
    </location>
</feature>
<feature type="transmembrane region" description="Helical" evidence="1">
    <location>
        <begin position="149"/>
        <end position="170"/>
    </location>
</feature>
<feature type="transmembrane region" description="Helical" evidence="1">
    <location>
        <begin position="182"/>
        <end position="207"/>
    </location>
</feature>
<comment type="caution">
    <text evidence="2">The sequence shown here is derived from an EMBL/GenBank/DDBJ whole genome shotgun (WGS) entry which is preliminary data.</text>
</comment>
<accession>A0ABS4DYX9</accession>
<protein>
    <submittedName>
        <fullName evidence="2">Uncharacterized protein</fullName>
    </submittedName>
</protein>
<feature type="transmembrane region" description="Helical" evidence="1">
    <location>
        <begin position="259"/>
        <end position="280"/>
    </location>
</feature>
<feature type="transmembrane region" description="Helical" evidence="1">
    <location>
        <begin position="227"/>
        <end position="253"/>
    </location>
</feature>
<keyword evidence="1" id="KW-0472">Membrane</keyword>
<organism evidence="2 3">
    <name type="scientific">Rhizobium halophytocola</name>
    <dbReference type="NCBI Taxonomy" id="735519"/>
    <lineage>
        <taxon>Bacteria</taxon>
        <taxon>Pseudomonadati</taxon>
        <taxon>Pseudomonadota</taxon>
        <taxon>Alphaproteobacteria</taxon>
        <taxon>Hyphomicrobiales</taxon>
        <taxon>Rhizobiaceae</taxon>
        <taxon>Rhizobium/Agrobacterium group</taxon>
        <taxon>Rhizobium</taxon>
    </lineage>
</organism>
<evidence type="ECO:0000313" key="2">
    <source>
        <dbReference type="EMBL" id="MBP1850893.1"/>
    </source>
</evidence>
<dbReference type="PRINTS" id="PR00303">
    <property type="entry name" value="SECYTRNLCASE"/>
</dbReference>
<feature type="transmembrane region" description="Helical" evidence="1">
    <location>
        <begin position="44"/>
        <end position="64"/>
    </location>
</feature>